<proteinExistence type="inferred from homology"/>
<evidence type="ECO:0008006" key="10">
    <source>
        <dbReference type="Google" id="ProtNLM"/>
    </source>
</evidence>
<dbReference type="Gene3D" id="3.30.70.980">
    <property type="match status" value="2"/>
</dbReference>
<dbReference type="InterPro" id="IPR029072">
    <property type="entry name" value="YebC-like"/>
</dbReference>
<comment type="caution">
    <text evidence="9">The sequence shown here is derived from an EMBL/GenBank/DDBJ whole genome shotgun (WGS) entry which is preliminary data.</text>
</comment>
<dbReference type="EMBL" id="LNQE01000882">
    <property type="protein sequence ID" value="KUG23864.1"/>
    <property type="molecule type" value="Genomic_DNA"/>
</dbReference>
<dbReference type="InterPro" id="IPR002876">
    <property type="entry name" value="Transcrip_reg_TACO1-like"/>
</dbReference>
<dbReference type="Pfam" id="PF01709">
    <property type="entry name" value="Transcrip_reg"/>
    <property type="match status" value="1"/>
</dbReference>
<dbReference type="GO" id="GO:0005829">
    <property type="term" value="C:cytosol"/>
    <property type="evidence" value="ECO:0007669"/>
    <property type="project" value="TreeGrafter"/>
</dbReference>
<name>A0A0W8FSJ3_9ZZZZ</name>
<protein>
    <recommendedName>
        <fullName evidence="10">Transcriptional regulatory protein</fullName>
    </recommendedName>
</protein>
<reference evidence="9" key="1">
    <citation type="journal article" date="2015" name="Proc. Natl. Acad. Sci. U.S.A.">
        <title>Networks of energetic and metabolic interactions define dynamics in microbial communities.</title>
        <authorList>
            <person name="Embree M."/>
            <person name="Liu J.K."/>
            <person name="Al-Bassam M.M."/>
            <person name="Zengler K."/>
        </authorList>
    </citation>
    <scope>NUCLEOTIDE SEQUENCE</scope>
</reference>
<evidence type="ECO:0000256" key="5">
    <source>
        <dbReference type="ARBA" id="ARBA00023125"/>
    </source>
</evidence>
<dbReference type="Pfam" id="PF20772">
    <property type="entry name" value="TACO1_YebC_N"/>
    <property type="match status" value="1"/>
</dbReference>
<dbReference type="HAMAP" id="MF_00693">
    <property type="entry name" value="Transcrip_reg_TACO1"/>
    <property type="match status" value="1"/>
</dbReference>
<accession>A0A0W8FSJ3</accession>
<dbReference type="FunFam" id="1.10.10.200:FF:000002">
    <property type="entry name" value="Probable transcriptional regulatory protein CLM62_37755"/>
    <property type="match status" value="1"/>
</dbReference>
<dbReference type="InterPro" id="IPR017856">
    <property type="entry name" value="Integrase-like_N"/>
</dbReference>
<evidence type="ECO:0000259" key="7">
    <source>
        <dbReference type="Pfam" id="PF01709"/>
    </source>
</evidence>
<feature type="domain" description="TACO1/YebC-like N-terminal" evidence="8">
    <location>
        <begin position="5"/>
        <end position="76"/>
    </location>
</feature>
<dbReference type="FunFam" id="3.30.70.980:FF:000002">
    <property type="entry name" value="Probable transcriptional regulatory protein YebC"/>
    <property type="match status" value="1"/>
</dbReference>
<comment type="subcellular location">
    <subcellularLocation>
        <location evidence="1">Mitochondrion</location>
    </subcellularLocation>
</comment>
<dbReference type="PANTHER" id="PTHR12532">
    <property type="entry name" value="TRANSLATIONAL ACTIVATOR OF CYTOCHROME C OXIDASE 1"/>
    <property type="match status" value="1"/>
</dbReference>
<evidence type="ECO:0000313" key="9">
    <source>
        <dbReference type="EMBL" id="KUG23864.1"/>
    </source>
</evidence>
<dbReference type="InterPro" id="IPR026564">
    <property type="entry name" value="Transcrip_reg_TACO1-like_dom3"/>
</dbReference>
<dbReference type="InterPro" id="IPR048300">
    <property type="entry name" value="TACO1_YebC-like_2nd/3rd_dom"/>
</dbReference>
<evidence type="ECO:0000256" key="4">
    <source>
        <dbReference type="ARBA" id="ARBA00023015"/>
    </source>
</evidence>
<evidence type="ECO:0000259" key="8">
    <source>
        <dbReference type="Pfam" id="PF20772"/>
    </source>
</evidence>
<gene>
    <name evidence="9" type="ORF">ASZ90_006349</name>
</gene>
<organism evidence="9">
    <name type="scientific">hydrocarbon metagenome</name>
    <dbReference type="NCBI Taxonomy" id="938273"/>
    <lineage>
        <taxon>unclassified sequences</taxon>
        <taxon>metagenomes</taxon>
        <taxon>ecological metagenomes</taxon>
    </lineage>
</organism>
<keyword evidence="6" id="KW-0804">Transcription</keyword>
<evidence type="ECO:0000256" key="3">
    <source>
        <dbReference type="ARBA" id="ARBA00022490"/>
    </source>
</evidence>
<dbReference type="NCBIfam" id="NF009044">
    <property type="entry name" value="PRK12378.1"/>
    <property type="match status" value="1"/>
</dbReference>
<evidence type="ECO:0000256" key="6">
    <source>
        <dbReference type="ARBA" id="ARBA00023163"/>
    </source>
</evidence>
<dbReference type="GO" id="GO:0005739">
    <property type="term" value="C:mitochondrion"/>
    <property type="evidence" value="ECO:0007669"/>
    <property type="project" value="UniProtKB-SubCell"/>
</dbReference>
<evidence type="ECO:0000256" key="2">
    <source>
        <dbReference type="ARBA" id="ARBA00008724"/>
    </source>
</evidence>
<dbReference type="PANTHER" id="PTHR12532:SF6">
    <property type="entry name" value="TRANSCRIPTIONAL REGULATORY PROTEIN YEBC-RELATED"/>
    <property type="match status" value="1"/>
</dbReference>
<keyword evidence="4" id="KW-0805">Transcription regulation</keyword>
<sequence>MSGHSKWSTIKRKKGAIDSKRGKIFTKIIKEITLAARLGGGDIEGNARLRQAVMLAKEENMPKDNIERAIKKGTGGDQGAAAFEEITYEGYGPGGAAVIVEIMTDNKNRTVSEIRHIFSKHGGNLGENGCVLWIFSKKGSIVIDKKAVDEDTLMEHALEAGAEDVKSEDGEYEVITDPASFEVVKKTLDDKGIKHLEARISMIPSNTVKLEANKAEQMLKMMEKLEDNDDVQNVYSNFDIDEEVMKKLS</sequence>
<keyword evidence="3" id="KW-0963">Cytoplasm</keyword>
<dbReference type="AlphaFoldDB" id="A0A0W8FSJ3"/>
<dbReference type="NCBIfam" id="TIGR01033">
    <property type="entry name" value="YebC/PmpR family DNA-binding transcriptional regulator"/>
    <property type="match status" value="1"/>
</dbReference>
<dbReference type="GO" id="GO:0003677">
    <property type="term" value="F:DNA binding"/>
    <property type="evidence" value="ECO:0007669"/>
    <property type="project" value="UniProtKB-KW"/>
</dbReference>
<evidence type="ECO:0000256" key="1">
    <source>
        <dbReference type="ARBA" id="ARBA00004173"/>
    </source>
</evidence>
<dbReference type="SUPFAM" id="SSF75625">
    <property type="entry name" value="YebC-like"/>
    <property type="match status" value="1"/>
</dbReference>
<dbReference type="Gene3D" id="1.10.10.200">
    <property type="match status" value="1"/>
</dbReference>
<keyword evidence="5" id="KW-0238">DNA-binding</keyword>
<feature type="domain" description="TACO1/YebC-like second and third" evidence="7">
    <location>
        <begin position="83"/>
        <end position="238"/>
    </location>
</feature>
<dbReference type="NCBIfam" id="NF001030">
    <property type="entry name" value="PRK00110.1"/>
    <property type="match status" value="1"/>
</dbReference>
<dbReference type="InterPro" id="IPR049083">
    <property type="entry name" value="TACO1_YebC_N"/>
</dbReference>
<comment type="similarity">
    <text evidence="2">Belongs to the TACO1 family.</text>
</comment>